<name>A0A5C5YIM9_9BACT</name>
<organism evidence="1 2">
    <name type="scientific">Novipirellula herctigrandis</name>
    <dbReference type="NCBI Taxonomy" id="2527986"/>
    <lineage>
        <taxon>Bacteria</taxon>
        <taxon>Pseudomonadati</taxon>
        <taxon>Planctomycetota</taxon>
        <taxon>Planctomycetia</taxon>
        <taxon>Pirellulales</taxon>
        <taxon>Pirellulaceae</taxon>
        <taxon>Novipirellula</taxon>
    </lineage>
</organism>
<reference evidence="1 2" key="1">
    <citation type="submission" date="2019-02" db="EMBL/GenBank/DDBJ databases">
        <title>Deep-cultivation of Planctomycetes and their phenomic and genomic characterization uncovers novel biology.</title>
        <authorList>
            <person name="Wiegand S."/>
            <person name="Jogler M."/>
            <person name="Boedeker C."/>
            <person name="Pinto D."/>
            <person name="Vollmers J."/>
            <person name="Rivas-Marin E."/>
            <person name="Kohn T."/>
            <person name="Peeters S.H."/>
            <person name="Heuer A."/>
            <person name="Rast P."/>
            <person name="Oberbeckmann S."/>
            <person name="Bunk B."/>
            <person name="Jeske O."/>
            <person name="Meyerdierks A."/>
            <person name="Storesund J.E."/>
            <person name="Kallscheuer N."/>
            <person name="Luecker S."/>
            <person name="Lage O.M."/>
            <person name="Pohl T."/>
            <person name="Merkel B.J."/>
            <person name="Hornburger P."/>
            <person name="Mueller R.-W."/>
            <person name="Bruemmer F."/>
            <person name="Labrenz M."/>
            <person name="Spormann A.M."/>
            <person name="Op Den Camp H."/>
            <person name="Overmann J."/>
            <person name="Amann R."/>
            <person name="Jetten M.S.M."/>
            <person name="Mascher T."/>
            <person name="Medema M.H."/>
            <person name="Devos D.P."/>
            <person name="Kaster A.-K."/>
            <person name="Ovreas L."/>
            <person name="Rohde M."/>
            <person name="Galperin M.Y."/>
            <person name="Jogler C."/>
        </authorList>
    </citation>
    <scope>NUCLEOTIDE SEQUENCE [LARGE SCALE GENOMIC DNA]</scope>
    <source>
        <strain evidence="1 2">CA13</strain>
    </source>
</reference>
<keyword evidence="2" id="KW-1185">Reference proteome</keyword>
<comment type="caution">
    <text evidence="1">The sequence shown here is derived from an EMBL/GenBank/DDBJ whole genome shotgun (WGS) entry which is preliminary data.</text>
</comment>
<protein>
    <submittedName>
        <fullName evidence="1">Uncharacterized protein</fullName>
    </submittedName>
</protein>
<accession>A0A5C5YIM9</accession>
<evidence type="ECO:0000313" key="1">
    <source>
        <dbReference type="EMBL" id="TWT74711.1"/>
    </source>
</evidence>
<dbReference type="AlphaFoldDB" id="A0A5C5YIM9"/>
<gene>
    <name evidence="1" type="ORF">CA13_73950</name>
</gene>
<sequence length="60" mass="6878">MHQHIVLHAIEEFRQVHVDAPAIAGLNVRLNEMDRFMSGAVGPKAEARFGKLRIEDRRQD</sequence>
<proteinExistence type="predicted"/>
<evidence type="ECO:0000313" key="2">
    <source>
        <dbReference type="Proteomes" id="UP000315010"/>
    </source>
</evidence>
<dbReference type="EMBL" id="SJPJ01000012">
    <property type="protein sequence ID" value="TWT74711.1"/>
    <property type="molecule type" value="Genomic_DNA"/>
</dbReference>
<dbReference type="Proteomes" id="UP000315010">
    <property type="component" value="Unassembled WGS sequence"/>
</dbReference>